<dbReference type="InterPro" id="IPR015881">
    <property type="entry name" value="ARHD_Rieske_2Fe_2S"/>
</dbReference>
<evidence type="ECO:0000313" key="9">
    <source>
        <dbReference type="Proteomes" id="UP000193200"/>
    </source>
</evidence>
<dbReference type="EC" id="1.14.12.-" evidence="8"/>
<keyword evidence="2" id="KW-0479">Metal-binding</keyword>
<reference evidence="8 9" key="1">
    <citation type="submission" date="2017-03" db="EMBL/GenBank/DDBJ databases">
        <authorList>
            <person name="Afonso C.L."/>
            <person name="Miller P.J."/>
            <person name="Scott M.A."/>
            <person name="Spackman E."/>
            <person name="Goraichik I."/>
            <person name="Dimitrov K.M."/>
            <person name="Suarez D.L."/>
            <person name="Swayne D.E."/>
        </authorList>
    </citation>
    <scope>NUCLEOTIDE SEQUENCE [LARGE SCALE GENOMIC DNA]</scope>
    <source>
        <strain evidence="8 9">CECT 7691</strain>
    </source>
</reference>
<dbReference type="Gene3D" id="3.90.380.10">
    <property type="entry name" value="Naphthalene 1,2-dioxygenase Alpha Subunit, Chain A, domain 1"/>
    <property type="match status" value="1"/>
</dbReference>
<organism evidence="8 9">
    <name type="scientific">Oceanibacterium hippocampi</name>
    <dbReference type="NCBI Taxonomy" id="745714"/>
    <lineage>
        <taxon>Bacteria</taxon>
        <taxon>Pseudomonadati</taxon>
        <taxon>Pseudomonadota</taxon>
        <taxon>Alphaproteobacteria</taxon>
        <taxon>Sneathiellales</taxon>
        <taxon>Sneathiellaceae</taxon>
        <taxon>Oceanibacterium</taxon>
    </lineage>
</organism>
<evidence type="ECO:0000256" key="6">
    <source>
        <dbReference type="SAM" id="MobiDB-lite"/>
    </source>
</evidence>
<dbReference type="PANTHER" id="PTHR21266">
    <property type="entry name" value="IRON-SULFUR DOMAIN CONTAINING PROTEIN"/>
    <property type="match status" value="1"/>
</dbReference>
<feature type="compositionally biased region" description="Basic and acidic residues" evidence="6">
    <location>
        <begin position="1"/>
        <end position="14"/>
    </location>
</feature>
<dbReference type="InterPro" id="IPR017941">
    <property type="entry name" value="Rieske_2Fe-2S"/>
</dbReference>
<gene>
    <name evidence="8" type="primary">pobA_1</name>
    <name evidence="8" type="ORF">OCH7691_00670</name>
</gene>
<dbReference type="InterPro" id="IPR050584">
    <property type="entry name" value="Cholesterol_7-desaturase"/>
</dbReference>
<dbReference type="Proteomes" id="UP000193200">
    <property type="component" value="Unassembled WGS sequence"/>
</dbReference>
<dbReference type="PROSITE" id="PS51296">
    <property type="entry name" value="RIESKE"/>
    <property type="match status" value="1"/>
</dbReference>
<keyword evidence="4" id="KW-0408">Iron</keyword>
<accession>A0A1Y5RS65</accession>
<dbReference type="EMBL" id="FWFR01000001">
    <property type="protein sequence ID" value="SLN24097.1"/>
    <property type="molecule type" value="Genomic_DNA"/>
</dbReference>
<keyword evidence="9" id="KW-1185">Reference proteome</keyword>
<sequence length="418" mass="47616">MSDEALTRGAEDARSLPTDDSAGSAYSPDKSDTNGAAGSRIEASLADIEQIGPGTLNGRYMRRFWHPVYHADDIKPGEIKPLRILGEDFVLFRGESGRPQVLAPRCMHRGMSLVPGWIEGDTIRCFYHGWRFDQTGQCVEQPSEKNSFCDKIKTPAYPTEEYLGLIFAYFGEGEAPPLPRYPAFEDENVVLHTDSYTRACGFFNNMENAGDLSHIAFAHRDAAVSWDETVDGPVLTPVETEWGVENRAIRPSGRRNVGQVGFPNIYHVRGVPDDEEVEYREFIGWWVPHDNDRHTQFTVVMKDRSAPNLEAYHQRRIEAYKRHDLDREAVAREILAGRMRLEDVDPKRAHMIFLQDDIAQAGVGPIAERPKEHLGRGDAAVILFRRIWLRELTKFANNEPVKEWHYDPAKIRVHSDFR</sequence>
<evidence type="ECO:0000313" key="8">
    <source>
        <dbReference type="EMBL" id="SLN24097.1"/>
    </source>
</evidence>
<evidence type="ECO:0000256" key="1">
    <source>
        <dbReference type="ARBA" id="ARBA00022714"/>
    </source>
</evidence>
<dbReference type="SUPFAM" id="SSF55961">
    <property type="entry name" value="Bet v1-like"/>
    <property type="match status" value="1"/>
</dbReference>
<proteinExistence type="predicted"/>
<dbReference type="PANTHER" id="PTHR21266:SF59">
    <property type="entry name" value="BLR4922 PROTEIN"/>
    <property type="match status" value="1"/>
</dbReference>
<dbReference type="SUPFAM" id="SSF50022">
    <property type="entry name" value="ISP domain"/>
    <property type="match status" value="1"/>
</dbReference>
<keyword evidence="5" id="KW-0411">Iron-sulfur</keyword>
<dbReference type="InParanoid" id="A0A1Y5RS65"/>
<feature type="domain" description="Rieske" evidence="7">
    <location>
        <begin position="65"/>
        <end position="168"/>
    </location>
</feature>
<dbReference type="PROSITE" id="PS00570">
    <property type="entry name" value="RING_HYDROXYL_ALPHA"/>
    <property type="match status" value="1"/>
</dbReference>
<keyword evidence="1" id="KW-0001">2Fe-2S</keyword>
<evidence type="ECO:0000256" key="4">
    <source>
        <dbReference type="ARBA" id="ARBA00023004"/>
    </source>
</evidence>
<name>A0A1Y5RS65_9PROT</name>
<dbReference type="OrthoDB" id="9800776at2"/>
<dbReference type="GO" id="GO:0051537">
    <property type="term" value="F:2 iron, 2 sulfur cluster binding"/>
    <property type="evidence" value="ECO:0007669"/>
    <property type="project" value="UniProtKB-KW"/>
</dbReference>
<keyword evidence="8" id="KW-0223">Dioxygenase</keyword>
<dbReference type="RefSeq" id="WP_085881987.1">
    <property type="nucleotide sequence ID" value="NZ_FWFR01000001.1"/>
</dbReference>
<feature type="region of interest" description="Disordered" evidence="6">
    <location>
        <begin position="1"/>
        <end position="37"/>
    </location>
</feature>
<dbReference type="Pfam" id="PF00355">
    <property type="entry name" value="Rieske"/>
    <property type="match status" value="1"/>
</dbReference>
<protein>
    <submittedName>
        <fullName evidence="8">Phenoxybenzoate dioxygenase subunit alpha</fullName>
        <ecNumber evidence="8">1.14.12.-</ecNumber>
    </submittedName>
</protein>
<dbReference type="Gene3D" id="2.102.10.10">
    <property type="entry name" value="Rieske [2Fe-2S] iron-sulphur domain"/>
    <property type="match status" value="1"/>
</dbReference>
<dbReference type="GO" id="GO:0005506">
    <property type="term" value="F:iron ion binding"/>
    <property type="evidence" value="ECO:0007669"/>
    <property type="project" value="InterPro"/>
</dbReference>
<evidence type="ECO:0000256" key="5">
    <source>
        <dbReference type="ARBA" id="ARBA00023014"/>
    </source>
</evidence>
<dbReference type="AlphaFoldDB" id="A0A1Y5RS65"/>
<evidence type="ECO:0000256" key="2">
    <source>
        <dbReference type="ARBA" id="ARBA00022723"/>
    </source>
</evidence>
<evidence type="ECO:0000259" key="7">
    <source>
        <dbReference type="PROSITE" id="PS51296"/>
    </source>
</evidence>
<dbReference type="InterPro" id="IPR036922">
    <property type="entry name" value="Rieske_2Fe-2S_sf"/>
</dbReference>
<keyword evidence="3 8" id="KW-0560">Oxidoreductase</keyword>
<evidence type="ECO:0000256" key="3">
    <source>
        <dbReference type="ARBA" id="ARBA00023002"/>
    </source>
</evidence>
<dbReference type="GO" id="GO:0051213">
    <property type="term" value="F:dioxygenase activity"/>
    <property type="evidence" value="ECO:0007669"/>
    <property type="project" value="UniProtKB-KW"/>
</dbReference>